<dbReference type="GO" id="GO:0004725">
    <property type="term" value="F:protein tyrosine phosphatase activity"/>
    <property type="evidence" value="ECO:0007669"/>
    <property type="project" value="InterPro"/>
</dbReference>
<accession>A0A9D6QJJ1</accession>
<organism evidence="6 7">
    <name type="scientific">Eiseniibacteriota bacterium</name>
    <dbReference type="NCBI Taxonomy" id="2212470"/>
    <lineage>
        <taxon>Bacteria</taxon>
        <taxon>Candidatus Eiseniibacteriota</taxon>
    </lineage>
</organism>
<sequence length="170" mass="17806">MTGMASSDPSFRVLVVCTGNTCRSPMAAAAMTAALGPDGERIVVESAGTAAWEGQPATPHAVEVAAAAGIDLTAHRSRRVTPAMVRAADVVLVMERGHLAAVRTLGADPDRTHVLGEWRAGGASAGGSGLEVSDPFGASREAYEECWRRIQHHLERVLPVIREASRARSA</sequence>
<proteinExistence type="inferred from homology"/>
<feature type="active site" evidence="4">
    <location>
        <position position="23"/>
    </location>
</feature>
<dbReference type="InterPro" id="IPR050438">
    <property type="entry name" value="LMW_PTPase"/>
</dbReference>
<evidence type="ECO:0000313" key="7">
    <source>
        <dbReference type="Proteomes" id="UP000807850"/>
    </source>
</evidence>
<dbReference type="Proteomes" id="UP000807850">
    <property type="component" value="Unassembled WGS sequence"/>
</dbReference>
<dbReference type="Pfam" id="PF01451">
    <property type="entry name" value="LMWPc"/>
    <property type="match status" value="1"/>
</dbReference>
<evidence type="ECO:0000313" key="6">
    <source>
        <dbReference type="EMBL" id="MBI3539226.1"/>
    </source>
</evidence>
<dbReference type="InterPro" id="IPR017867">
    <property type="entry name" value="Tyr_phospatase_low_mol_wt"/>
</dbReference>
<feature type="active site" description="Proton donor" evidence="4">
    <location>
        <position position="134"/>
    </location>
</feature>
<dbReference type="SMART" id="SM00226">
    <property type="entry name" value="LMWPc"/>
    <property type="match status" value="1"/>
</dbReference>
<feature type="domain" description="Phosphotyrosine protein phosphatase I" evidence="5">
    <location>
        <begin position="11"/>
        <end position="160"/>
    </location>
</feature>
<protein>
    <submittedName>
        <fullName evidence="6">Low molecular weight protein arginine phosphatase</fullName>
    </submittedName>
</protein>
<feature type="active site" description="Nucleophile" evidence="4">
    <location>
        <position position="17"/>
    </location>
</feature>
<name>A0A9D6QJJ1_UNCEI</name>
<dbReference type="InterPro" id="IPR023485">
    <property type="entry name" value="Ptyr_pPase"/>
</dbReference>
<dbReference type="SUPFAM" id="SSF52788">
    <property type="entry name" value="Phosphotyrosine protein phosphatases I"/>
    <property type="match status" value="1"/>
</dbReference>
<reference evidence="6" key="1">
    <citation type="submission" date="2020-07" db="EMBL/GenBank/DDBJ databases">
        <title>Huge and variable diversity of episymbiotic CPR bacteria and DPANN archaea in groundwater ecosystems.</title>
        <authorList>
            <person name="He C.Y."/>
            <person name="Keren R."/>
            <person name="Whittaker M."/>
            <person name="Farag I.F."/>
            <person name="Doudna J."/>
            <person name="Cate J.H.D."/>
            <person name="Banfield J.F."/>
        </authorList>
    </citation>
    <scope>NUCLEOTIDE SEQUENCE</scope>
    <source>
        <strain evidence="6">NC_groundwater_928_Pr1_S-0.2um_72_17</strain>
    </source>
</reference>
<gene>
    <name evidence="6" type="ORF">HY076_03020</name>
</gene>
<dbReference type="PANTHER" id="PTHR11717">
    <property type="entry name" value="LOW MOLECULAR WEIGHT PROTEIN TYROSINE PHOSPHATASE"/>
    <property type="match status" value="1"/>
</dbReference>
<dbReference type="EMBL" id="JACQAY010000088">
    <property type="protein sequence ID" value="MBI3539226.1"/>
    <property type="molecule type" value="Genomic_DNA"/>
</dbReference>
<comment type="caution">
    <text evidence="6">The sequence shown here is derived from an EMBL/GenBank/DDBJ whole genome shotgun (WGS) entry which is preliminary data.</text>
</comment>
<evidence type="ECO:0000256" key="1">
    <source>
        <dbReference type="ARBA" id="ARBA00011063"/>
    </source>
</evidence>
<dbReference type="Gene3D" id="3.40.50.2300">
    <property type="match status" value="1"/>
</dbReference>
<comment type="similarity">
    <text evidence="1">Belongs to the low molecular weight phosphotyrosine protein phosphatase family.</text>
</comment>
<keyword evidence="3" id="KW-0904">Protein phosphatase</keyword>
<keyword evidence="2" id="KW-0378">Hydrolase</keyword>
<dbReference type="InterPro" id="IPR036196">
    <property type="entry name" value="Ptyr_pPase_sf"/>
</dbReference>
<dbReference type="AlphaFoldDB" id="A0A9D6QJJ1"/>
<dbReference type="PRINTS" id="PR00719">
    <property type="entry name" value="LMWPTPASE"/>
</dbReference>
<evidence type="ECO:0000259" key="5">
    <source>
        <dbReference type="SMART" id="SM00226"/>
    </source>
</evidence>
<evidence type="ECO:0000256" key="4">
    <source>
        <dbReference type="PIRSR" id="PIRSR617867-1"/>
    </source>
</evidence>
<dbReference type="PANTHER" id="PTHR11717:SF31">
    <property type="entry name" value="LOW MOLECULAR WEIGHT PROTEIN-TYROSINE-PHOSPHATASE ETP-RELATED"/>
    <property type="match status" value="1"/>
</dbReference>
<evidence type="ECO:0000256" key="3">
    <source>
        <dbReference type="ARBA" id="ARBA00022912"/>
    </source>
</evidence>
<evidence type="ECO:0000256" key="2">
    <source>
        <dbReference type="ARBA" id="ARBA00022801"/>
    </source>
</evidence>